<keyword evidence="2" id="KW-1185">Reference proteome</keyword>
<evidence type="ECO:0000313" key="2">
    <source>
        <dbReference type="Proteomes" id="UP001592582"/>
    </source>
</evidence>
<keyword evidence="1" id="KW-0418">Kinase</keyword>
<dbReference type="Pfam" id="PF00485">
    <property type="entry name" value="PRK"/>
    <property type="match status" value="1"/>
</dbReference>
<dbReference type="GO" id="GO:0016301">
    <property type="term" value="F:kinase activity"/>
    <property type="evidence" value="ECO:0007669"/>
    <property type="project" value="UniProtKB-KW"/>
</dbReference>
<dbReference type="SUPFAM" id="SSF52540">
    <property type="entry name" value="P-loop containing nucleoside triphosphate hydrolases"/>
    <property type="match status" value="1"/>
</dbReference>
<proteinExistence type="predicted"/>
<sequence length="209" mass="22727">MPWSVPVLAESARALLRPGGRRLLGLTGPPGAGKSTLAAELCAALGPVAACVPMDGFHLANQVLRQLGLADRKGSPPSFDVGGFQALLRRLRADTGQVVYAPEFRRELEEPIAGAIAVPDSVRLVVVEGNYLLLDDGPWRETASLLDQTWYLRPEEPVRVRRLLQRHRAHGRSEAEAAAWVDRNDEPNARLIAATAHRADRIVVPTAED</sequence>
<dbReference type="InterPro" id="IPR006083">
    <property type="entry name" value="PRK/URK"/>
</dbReference>
<dbReference type="Proteomes" id="UP001592582">
    <property type="component" value="Unassembled WGS sequence"/>
</dbReference>
<name>A0ABV6V3V6_9ACTN</name>
<gene>
    <name evidence="1" type="ORF">ACEZDG_03390</name>
</gene>
<reference evidence="1 2" key="1">
    <citation type="submission" date="2024-09" db="EMBL/GenBank/DDBJ databases">
        <authorList>
            <person name="Lee S.D."/>
        </authorList>
    </citation>
    <scope>NUCLEOTIDE SEQUENCE [LARGE SCALE GENOMIC DNA]</scope>
    <source>
        <strain evidence="1 2">N1-1</strain>
    </source>
</reference>
<organism evidence="1 2">
    <name type="scientific">Streptacidiphilus alkalitolerans</name>
    <dbReference type="NCBI Taxonomy" id="3342712"/>
    <lineage>
        <taxon>Bacteria</taxon>
        <taxon>Bacillati</taxon>
        <taxon>Actinomycetota</taxon>
        <taxon>Actinomycetes</taxon>
        <taxon>Kitasatosporales</taxon>
        <taxon>Streptomycetaceae</taxon>
        <taxon>Streptacidiphilus</taxon>
    </lineage>
</organism>
<dbReference type="EMBL" id="JBHEZX010000001">
    <property type="protein sequence ID" value="MFC1408322.1"/>
    <property type="molecule type" value="Genomic_DNA"/>
</dbReference>
<protein>
    <submittedName>
        <fullName evidence="1">Nucleoside/nucleotide kinase family protein</fullName>
    </submittedName>
</protein>
<keyword evidence="1" id="KW-0808">Transferase</keyword>
<dbReference type="PANTHER" id="PTHR10285">
    <property type="entry name" value="URIDINE KINASE"/>
    <property type="match status" value="1"/>
</dbReference>
<accession>A0ABV6V3V6</accession>
<comment type="caution">
    <text evidence="1">The sequence shown here is derived from an EMBL/GenBank/DDBJ whole genome shotgun (WGS) entry which is preliminary data.</text>
</comment>
<dbReference type="InterPro" id="IPR027417">
    <property type="entry name" value="P-loop_NTPase"/>
</dbReference>
<dbReference type="Gene3D" id="3.40.50.300">
    <property type="entry name" value="P-loop containing nucleotide triphosphate hydrolases"/>
    <property type="match status" value="2"/>
</dbReference>
<dbReference type="NCBIfam" id="NF006743">
    <property type="entry name" value="PRK09270.1-2"/>
    <property type="match status" value="1"/>
</dbReference>
<evidence type="ECO:0000313" key="1">
    <source>
        <dbReference type="EMBL" id="MFC1408322.1"/>
    </source>
</evidence>